<dbReference type="Gene3D" id="3.30.890.10">
    <property type="entry name" value="Methyl-cpg-binding Protein 2, Chain A"/>
    <property type="match status" value="1"/>
</dbReference>
<comment type="subcellular location">
    <subcellularLocation>
        <location evidence="1">Nucleus</location>
    </subcellularLocation>
</comment>
<evidence type="ECO:0000256" key="5">
    <source>
        <dbReference type="ARBA" id="ARBA00023242"/>
    </source>
</evidence>
<sequence length="574" mass="64141">MADSKSEDWLPPGWTVKERVRDNGKKDKVVVEKGEAEGLPPGWIKEIRVRKRGDSIRKDPFYFDPVSKNVFRSLKAVNRHLKTEELGTLTQNSEGSIHKDSEDDCTFSTDVSKKQQLGVSRTRRLINFDRSSDMNKTVQEQQLGVSRTRRLINFDRSSDMNKTVQEVRVHNSSSQPSPLSDHAAELREGGTELRNSDLQESKDLGQKGEKGDSSKSKFFSVPAVDEVLPIKESHESGKRQPDERKSRKKIVPDLPRRASKRLAGLEVDPIPELKPRTRARRVAVKHLGDGAADTSEGSSPGNSAQCNQPETDSKSSKFSQLSNRSKNFCDNLVTSEKQVGKLETIVNYDEKQMFPVLPLENQISPYDKADMVPGAPLDLPPGEFLMDPCIAFAIKTLTGLPLDNSESSEVLPRSTSSEHSSANLAVEIFGKVETESKINGEQDRCAAVSLEEHATNIENDANNDEKLGSPTDFSFCRAWQDPCIEFAIKTLTDAIPLDYDPNIQQNFQQQPSWSKTQGSDEMSFTSVQTDFSCQQSCDVEKPGFQQELQVPHSGTVSLRNSDRSELNRRGKERQ</sequence>
<evidence type="ECO:0000313" key="8">
    <source>
        <dbReference type="EMBL" id="EXC15966.1"/>
    </source>
</evidence>
<organism evidence="8 9">
    <name type="scientific">Morus notabilis</name>
    <dbReference type="NCBI Taxonomy" id="981085"/>
    <lineage>
        <taxon>Eukaryota</taxon>
        <taxon>Viridiplantae</taxon>
        <taxon>Streptophyta</taxon>
        <taxon>Embryophyta</taxon>
        <taxon>Tracheophyta</taxon>
        <taxon>Spermatophyta</taxon>
        <taxon>Magnoliopsida</taxon>
        <taxon>eudicotyledons</taxon>
        <taxon>Gunneridae</taxon>
        <taxon>Pentapetalae</taxon>
        <taxon>rosids</taxon>
        <taxon>fabids</taxon>
        <taxon>Rosales</taxon>
        <taxon>Moraceae</taxon>
        <taxon>Moreae</taxon>
        <taxon>Morus</taxon>
    </lineage>
</organism>
<keyword evidence="3" id="KW-0238">DNA-binding</keyword>
<feature type="region of interest" description="Disordered" evidence="6">
    <location>
        <begin position="289"/>
        <end position="321"/>
    </location>
</feature>
<dbReference type="AlphaFoldDB" id="W9S4U5"/>
<dbReference type="EMBL" id="KE345785">
    <property type="protein sequence ID" value="EXC15966.1"/>
    <property type="molecule type" value="Genomic_DNA"/>
</dbReference>
<dbReference type="PANTHER" id="PTHR34067:SF24">
    <property type="entry name" value="METHYL-CPG-BINDING DOMAIN-CONTAINING PROTEIN 13"/>
    <property type="match status" value="1"/>
</dbReference>
<reference evidence="9" key="1">
    <citation type="submission" date="2013-01" db="EMBL/GenBank/DDBJ databases">
        <title>Draft Genome Sequence of a Mulberry Tree, Morus notabilis C.K. Schneid.</title>
        <authorList>
            <person name="He N."/>
            <person name="Zhao S."/>
        </authorList>
    </citation>
    <scope>NUCLEOTIDE SEQUENCE</scope>
</reference>
<dbReference type="GO" id="GO:0005634">
    <property type="term" value="C:nucleus"/>
    <property type="evidence" value="ECO:0007669"/>
    <property type="project" value="UniProtKB-SubCell"/>
</dbReference>
<evidence type="ECO:0000256" key="3">
    <source>
        <dbReference type="ARBA" id="ARBA00023125"/>
    </source>
</evidence>
<dbReference type="InterPro" id="IPR016177">
    <property type="entry name" value="DNA-bd_dom_sf"/>
</dbReference>
<dbReference type="STRING" id="981085.W9S4U5"/>
<gene>
    <name evidence="8" type="ORF">L484_015769</name>
</gene>
<protein>
    <submittedName>
        <fullName evidence="8">Methyl-CpG-binding domain-containing protein 13</fullName>
    </submittedName>
</protein>
<feature type="compositionally biased region" description="Basic and acidic residues" evidence="6">
    <location>
        <begin position="228"/>
        <end position="256"/>
    </location>
</feature>
<keyword evidence="5" id="KW-0539">Nucleus</keyword>
<dbReference type="InterPro" id="IPR038945">
    <property type="entry name" value="MBD13-like"/>
</dbReference>
<proteinExistence type="predicted"/>
<dbReference type="PROSITE" id="PS50982">
    <property type="entry name" value="MBD"/>
    <property type="match status" value="1"/>
</dbReference>
<keyword evidence="9" id="KW-1185">Reference proteome</keyword>
<keyword evidence="4" id="KW-0804">Transcription</keyword>
<feature type="compositionally biased region" description="Basic and acidic residues" evidence="6">
    <location>
        <begin position="182"/>
        <end position="215"/>
    </location>
</feature>
<dbReference type="PANTHER" id="PTHR34067">
    <property type="entry name" value="OS04G0193200 PROTEIN"/>
    <property type="match status" value="1"/>
</dbReference>
<feature type="compositionally biased region" description="Basic and acidic residues" evidence="6">
    <location>
        <begin position="560"/>
        <end position="574"/>
    </location>
</feature>
<feature type="compositionally biased region" description="Polar residues" evidence="6">
    <location>
        <begin position="546"/>
        <end position="559"/>
    </location>
</feature>
<dbReference type="SUPFAM" id="SSF54171">
    <property type="entry name" value="DNA-binding domain"/>
    <property type="match status" value="1"/>
</dbReference>
<dbReference type="InterPro" id="IPR001739">
    <property type="entry name" value="Methyl_CpG_DNA-bd"/>
</dbReference>
<feature type="compositionally biased region" description="Basic and acidic residues" evidence="6">
    <location>
        <begin position="154"/>
        <end position="169"/>
    </location>
</feature>
<dbReference type="Proteomes" id="UP000030645">
    <property type="component" value="Unassembled WGS sequence"/>
</dbReference>
<feature type="compositionally biased region" description="Polar residues" evidence="6">
    <location>
        <begin position="295"/>
        <end position="321"/>
    </location>
</feature>
<evidence type="ECO:0000259" key="7">
    <source>
        <dbReference type="PROSITE" id="PS50982"/>
    </source>
</evidence>
<evidence type="ECO:0000256" key="2">
    <source>
        <dbReference type="ARBA" id="ARBA00023015"/>
    </source>
</evidence>
<evidence type="ECO:0000313" key="9">
    <source>
        <dbReference type="Proteomes" id="UP000030645"/>
    </source>
</evidence>
<feature type="domain" description="MBD" evidence="7">
    <location>
        <begin position="29"/>
        <end position="112"/>
    </location>
</feature>
<feature type="region of interest" description="Disordered" evidence="6">
    <location>
        <begin position="154"/>
        <end position="269"/>
    </location>
</feature>
<evidence type="ECO:0000256" key="1">
    <source>
        <dbReference type="ARBA" id="ARBA00004123"/>
    </source>
</evidence>
<dbReference type="eggNOG" id="ENOG502QWBB">
    <property type="taxonomic scope" value="Eukaryota"/>
</dbReference>
<keyword evidence="2" id="KW-0805">Transcription regulation</keyword>
<dbReference type="Pfam" id="PF01429">
    <property type="entry name" value="MBD"/>
    <property type="match status" value="1"/>
</dbReference>
<evidence type="ECO:0000256" key="6">
    <source>
        <dbReference type="SAM" id="MobiDB-lite"/>
    </source>
</evidence>
<dbReference type="GO" id="GO:0003677">
    <property type="term" value="F:DNA binding"/>
    <property type="evidence" value="ECO:0007669"/>
    <property type="project" value="UniProtKB-KW"/>
</dbReference>
<name>W9S4U5_9ROSA</name>
<evidence type="ECO:0000256" key="4">
    <source>
        <dbReference type="ARBA" id="ARBA00023163"/>
    </source>
</evidence>
<feature type="region of interest" description="Disordered" evidence="6">
    <location>
        <begin position="544"/>
        <end position="574"/>
    </location>
</feature>
<accession>W9S4U5</accession>